<organism evidence="1 2">
    <name type="scientific">Kaistia soli DSM 19436</name>
    <dbReference type="NCBI Taxonomy" id="1122133"/>
    <lineage>
        <taxon>Bacteria</taxon>
        <taxon>Pseudomonadati</taxon>
        <taxon>Pseudomonadota</taxon>
        <taxon>Alphaproteobacteria</taxon>
        <taxon>Hyphomicrobiales</taxon>
        <taxon>Kaistiaceae</taxon>
        <taxon>Kaistia</taxon>
    </lineage>
</organism>
<dbReference type="PANTHER" id="PTHR36439:SF1">
    <property type="entry name" value="DUF1697 DOMAIN-CONTAINING PROTEIN"/>
    <property type="match status" value="1"/>
</dbReference>
<accession>A0A1M4W8M1</accession>
<dbReference type="OrthoDB" id="9806494at2"/>
<keyword evidence="2" id="KW-1185">Reference proteome</keyword>
<dbReference type="AlphaFoldDB" id="A0A1M4W8M1"/>
<gene>
    <name evidence="1" type="ORF">SAMN02745157_0912</name>
</gene>
<evidence type="ECO:0000313" key="2">
    <source>
        <dbReference type="Proteomes" id="UP000184485"/>
    </source>
</evidence>
<dbReference type="InterPro" id="IPR012545">
    <property type="entry name" value="DUF1697"/>
</dbReference>
<dbReference type="EMBL" id="FQUP01000001">
    <property type="protein sequence ID" value="SHE77566.1"/>
    <property type="molecule type" value="Genomic_DNA"/>
</dbReference>
<name>A0A1M4W8M1_9HYPH</name>
<dbReference type="STRING" id="1122133.SAMN02745157_0912"/>
<dbReference type="Pfam" id="PF08002">
    <property type="entry name" value="DUF1697"/>
    <property type="match status" value="1"/>
</dbReference>
<protein>
    <submittedName>
        <fullName evidence="1">Uncharacterized conserved protein, DUF1697 family</fullName>
    </submittedName>
</protein>
<reference evidence="1 2" key="1">
    <citation type="submission" date="2016-11" db="EMBL/GenBank/DDBJ databases">
        <authorList>
            <person name="Jaros S."/>
            <person name="Januszkiewicz K."/>
            <person name="Wedrychowicz H."/>
        </authorList>
    </citation>
    <scope>NUCLEOTIDE SEQUENCE [LARGE SCALE GENOMIC DNA]</scope>
    <source>
        <strain evidence="1 2">DSM 19436</strain>
    </source>
</reference>
<dbReference type="RefSeq" id="WP_073051556.1">
    <property type="nucleotide sequence ID" value="NZ_FQUP01000001.1"/>
</dbReference>
<dbReference type="SUPFAM" id="SSF160379">
    <property type="entry name" value="SP0830-like"/>
    <property type="match status" value="1"/>
</dbReference>
<sequence length="184" mass="20142">MASYVALLYSIVLGEGRRVVMADLRAMAAELGLDNPQTVVATGNLVFDSAETPLATLERQLEGAFADRFGKRIDFILRRADDWHRLAVGNPFRTAAGADGSLVHVRVMREKLTASELQRLAPYATGGEQLRLVDGDLWIYFAGQRPSEGRMLGQLTARRGGIGTVRNWNTVARIVALLDARMSG</sequence>
<dbReference type="Proteomes" id="UP000184485">
    <property type="component" value="Unassembled WGS sequence"/>
</dbReference>
<dbReference type="PANTHER" id="PTHR36439">
    <property type="entry name" value="BLL4334 PROTEIN"/>
    <property type="match status" value="1"/>
</dbReference>
<dbReference type="PIRSF" id="PIRSF008502">
    <property type="entry name" value="UCP008502"/>
    <property type="match status" value="1"/>
</dbReference>
<evidence type="ECO:0000313" key="1">
    <source>
        <dbReference type="EMBL" id="SHE77566.1"/>
    </source>
</evidence>
<dbReference type="Gene3D" id="3.30.70.1280">
    <property type="entry name" value="SP0830-like domains"/>
    <property type="match status" value="1"/>
</dbReference>
<proteinExistence type="predicted"/>